<dbReference type="Gene3D" id="3.90.550.10">
    <property type="entry name" value="Spore Coat Polysaccharide Biosynthesis Protein SpsA, Chain A"/>
    <property type="match status" value="1"/>
</dbReference>
<evidence type="ECO:0000313" key="2">
    <source>
        <dbReference type="EMBL" id="SHH99799.1"/>
    </source>
</evidence>
<dbReference type="NCBIfam" id="TIGR00277">
    <property type="entry name" value="HDIG"/>
    <property type="match status" value="1"/>
</dbReference>
<evidence type="ECO:0000313" key="3">
    <source>
        <dbReference type="Proteomes" id="UP000183954"/>
    </source>
</evidence>
<feature type="domain" description="HD" evidence="1">
    <location>
        <begin position="232"/>
        <end position="326"/>
    </location>
</feature>
<reference evidence="3" key="1">
    <citation type="submission" date="2016-11" db="EMBL/GenBank/DDBJ databases">
        <authorList>
            <person name="Varghese N."/>
            <person name="Submissions S."/>
        </authorList>
    </citation>
    <scope>NUCLEOTIDE SEQUENCE [LARGE SCALE GENOMIC DNA]</scope>
    <source>
        <strain evidence="3">DSM 15449</strain>
    </source>
</reference>
<dbReference type="GO" id="GO:0016779">
    <property type="term" value="F:nucleotidyltransferase activity"/>
    <property type="evidence" value="ECO:0007669"/>
    <property type="project" value="UniProtKB-ARBA"/>
</dbReference>
<dbReference type="SUPFAM" id="SSF53448">
    <property type="entry name" value="Nucleotide-diphospho-sugar transferases"/>
    <property type="match status" value="1"/>
</dbReference>
<dbReference type="PROSITE" id="PS51831">
    <property type="entry name" value="HD"/>
    <property type="match status" value="1"/>
</dbReference>
<dbReference type="SMART" id="SM00471">
    <property type="entry name" value="HDc"/>
    <property type="match status" value="1"/>
</dbReference>
<keyword evidence="3" id="KW-1185">Reference proteome</keyword>
<dbReference type="CDD" id="cd04182">
    <property type="entry name" value="GT_2_like_f"/>
    <property type="match status" value="1"/>
</dbReference>
<dbReference type="AlphaFoldDB" id="A0A1M5XJ78"/>
<dbReference type="Proteomes" id="UP000183954">
    <property type="component" value="Unassembled WGS sequence"/>
</dbReference>
<sequence>MLAEPESKPGEDFLAAIIVAAGYSFRMKRFKPLLSLGGDTVLEKAVNSFLKSRIKDIRVVVGHRANELCPVLDRLGVQTIVNPNFSEGMFSSVIAGVKSLLPKVKGFFLLPVDNPIVNRETLEKLQSTFFTTELGIIYPTYQGTRGHPPLISSRYVNKVMSWDKPGGMRALLEQYEHDAINVEVDDPGILLDMDTPEDYRQMLKYCGYTDTRVPTEEECYSILKNADTPVKVFNHCKQVAELSSAMGSHLIRYGSNLDLELIRAAALLHDLAKGEPHHAQVGAKMLVNYPKVAEIVAEHTDICLNPGDSSITEKEIVYLADKLVIDDRISSLQARFSGPIEQYKNDQEVTEKIRQRLINAERIQTRIEQIIKIPLHEIRKVDLGGQG</sequence>
<evidence type="ECO:0000259" key="1">
    <source>
        <dbReference type="PROSITE" id="PS51831"/>
    </source>
</evidence>
<dbReference type="Pfam" id="PF01966">
    <property type="entry name" value="HD"/>
    <property type="match status" value="1"/>
</dbReference>
<dbReference type="InterPro" id="IPR025877">
    <property type="entry name" value="MobA-like_NTP_Trfase"/>
</dbReference>
<dbReference type="InterPro" id="IPR054703">
    <property type="entry name" value="Mop-rel"/>
</dbReference>
<gene>
    <name evidence="2" type="ORF">SAMN02746098_02052</name>
</gene>
<dbReference type="InterPro" id="IPR003607">
    <property type="entry name" value="HD/PDEase_dom"/>
</dbReference>
<organism evidence="2 3">
    <name type="scientific">Desulfosporosinus lacus DSM 15449</name>
    <dbReference type="NCBI Taxonomy" id="1121420"/>
    <lineage>
        <taxon>Bacteria</taxon>
        <taxon>Bacillati</taxon>
        <taxon>Bacillota</taxon>
        <taxon>Clostridia</taxon>
        <taxon>Eubacteriales</taxon>
        <taxon>Desulfitobacteriaceae</taxon>
        <taxon>Desulfosporosinus</taxon>
    </lineage>
</organism>
<name>A0A1M5XJ78_9FIRM</name>
<dbReference type="PANTHER" id="PTHR43777">
    <property type="entry name" value="MOLYBDENUM COFACTOR CYTIDYLYLTRANSFERASE"/>
    <property type="match status" value="1"/>
</dbReference>
<dbReference type="Gene3D" id="1.10.3210.10">
    <property type="entry name" value="Hypothetical protein af1432"/>
    <property type="match status" value="1"/>
</dbReference>
<dbReference type="InterPro" id="IPR029044">
    <property type="entry name" value="Nucleotide-diphossugar_trans"/>
</dbReference>
<dbReference type="STRING" id="1121420.SAMN02746098_02052"/>
<dbReference type="Pfam" id="PF12804">
    <property type="entry name" value="NTP_transf_3"/>
    <property type="match status" value="1"/>
</dbReference>
<protein>
    <submittedName>
        <fullName evidence="2">HDIG domain-containing protein</fullName>
    </submittedName>
</protein>
<dbReference type="RefSeq" id="WP_084110234.1">
    <property type="nucleotide sequence ID" value="NZ_FQXJ01000006.1"/>
</dbReference>
<dbReference type="EMBL" id="FQXJ01000006">
    <property type="protein sequence ID" value="SHH99799.1"/>
    <property type="molecule type" value="Genomic_DNA"/>
</dbReference>
<dbReference type="InterPro" id="IPR006674">
    <property type="entry name" value="HD_domain"/>
</dbReference>
<dbReference type="SUPFAM" id="SSF109604">
    <property type="entry name" value="HD-domain/PDEase-like"/>
    <property type="match status" value="1"/>
</dbReference>
<proteinExistence type="predicted"/>
<dbReference type="PANTHER" id="PTHR43777:SF1">
    <property type="entry name" value="MOLYBDENUM COFACTOR CYTIDYLYLTRANSFERASE"/>
    <property type="match status" value="1"/>
</dbReference>
<accession>A0A1M5XJ78</accession>
<dbReference type="NCBIfam" id="NF045665">
    <property type="entry name" value="NTPtran_DVU1551"/>
    <property type="match status" value="1"/>
</dbReference>
<dbReference type="CDD" id="cd00077">
    <property type="entry name" value="HDc"/>
    <property type="match status" value="1"/>
</dbReference>
<dbReference type="OrthoDB" id="285216at2"/>
<dbReference type="InterPro" id="IPR006675">
    <property type="entry name" value="HDIG_dom"/>
</dbReference>